<keyword evidence="3 8" id="KW-0436">Ligase</keyword>
<dbReference type="PANTHER" id="PTHR43033:SF1">
    <property type="entry name" value="TRNA(ILE)-LYSIDINE SYNTHASE-RELATED"/>
    <property type="match status" value="1"/>
</dbReference>
<dbReference type="PANTHER" id="PTHR43033">
    <property type="entry name" value="TRNA(ILE)-LYSIDINE SYNTHASE-RELATED"/>
    <property type="match status" value="1"/>
</dbReference>
<protein>
    <recommendedName>
        <fullName evidence="8">tRNA(Ile)-lysidine synthase</fullName>
        <ecNumber evidence="8">6.3.4.19</ecNumber>
    </recommendedName>
    <alternativeName>
        <fullName evidence="8">tRNA(Ile)-2-lysyl-cytidine synthase</fullName>
    </alternativeName>
    <alternativeName>
        <fullName evidence="8">tRNA(Ile)-lysidine synthetase</fullName>
    </alternativeName>
</protein>
<evidence type="ECO:0000256" key="4">
    <source>
        <dbReference type="ARBA" id="ARBA00022694"/>
    </source>
</evidence>
<comment type="function">
    <text evidence="8">Ligates lysine onto the cytidine present at position 34 of the AUA codon-specific tRNA(Ile) that contains the anticodon CAU, in an ATP-dependent manner. Cytidine is converted to lysidine, thus changing the amino acid specificity of the tRNA from methionine to isoleucine.</text>
</comment>
<dbReference type="GO" id="GO:0005524">
    <property type="term" value="F:ATP binding"/>
    <property type="evidence" value="ECO:0007669"/>
    <property type="project" value="UniProtKB-UniRule"/>
</dbReference>
<keyword evidence="4 8" id="KW-0819">tRNA processing</keyword>
<dbReference type="GO" id="GO:0005737">
    <property type="term" value="C:cytoplasm"/>
    <property type="evidence" value="ECO:0007669"/>
    <property type="project" value="UniProtKB-SubCell"/>
</dbReference>
<keyword evidence="5 8" id="KW-0547">Nucleotide-binding</keyword>
<dbReference type="InterPro" id="IPR012795">
    <property type="entry name" value="tRNA_Ile_lys_synt_N"/>
</dbReference>
<keyword evidence="11" id="KW-1185">Reference proteome</keyword>
<comment type="subcellular location">
    <subcellularLocation>
        <location evidence="1 8">Cytoplasm</location>
    </subcellularLocation>
</comment>
<evidence type="ECO:0000256" key="5">
    <source>
        <dbReference type="ARBA" id="ARBA00022741"/>
    </source>
</evidence>
<organism evidence="10 11">
    <name type="scientific">Caldithrix abyssi DSM 13497</name>
    <dbReference type="NCBI Taxonomy" id="880073"/>
    <lineage>
        <taxon>Bacteria</taxon>
        <taxon>Pseudomonadati</taxon>
        <taxon>Calditrichota</taxon>
        <taxon>Calditrichia</taxon>
        <taxon>Calditrichales</taxon>
        <taxon>Calditrichaceae</taxon>
        <taxon>Caldithrix</taxon>
    </lineage>
</organism>
<dbReference type="Gene3D" id="3.40.50.620">
    <property type="entry name" value="HUPs"/>
    <property type="match status" value="1"/>
</dbReference>
<comment type="catalytic activity">
    <reaction evidence="7 8">
        <text>cytidine(34) in tRNA(Ile2) + L-lysine + ATP = lysidine(34) in tRNA(Ile2) + AMP + diphosphate + H(+)</text>
        <dbReference type="Rhea" id="RHEA:43744"/>
        <dbReference type="Rhea" id="RHEA-COMP:10625"/>
        <dbReference type="Rhea" id="RHEA-COMP:10670"/>
        <dbReference type="ChEBI" id="CHEBI:15378"/>
        <dbReference type="ChEBI" id="CHEBI:30616"/>
        <dbReference type="ChEBI" id="CHEBI:32551"/>
        <dbReference type="ChEBI" id="CHEBI:33019"/>
        <dbReference type="ChEBI" id="CHEBI:82748"/>
        <dbReference type="ChEBI" id="CHEBI:83665"/>
        <dbReference type="ChEBI" id="CHEBI:456215"/>
        <dbReference type="EC" id="6.3.4.19"/>
    </reaction>
</comment>
<dbReference type="InterPro" id="IPR011063">
    <property type="entry name" value="TilS/TtcA_N"/>
</dbReference>
<dbReference type="InterPro" id="IPR014729">
    <property type="entry name" value="Rossmann-like_a/b/a_fold"/>
</dbReference>
<dbReference type="Proteomes" id="UP000004671">
    <property type="component" value="Chromosome"/>
</dbReference>
<evidence type="ECO:0000256" key="2">
    <source>
        <dbReference type="ARBA" id="ARBA00022490"/>
    </source>
</evidence>
<evidence type="ECO:0000313" key="11">
    <source>
        <dbReference type="Proteomes" id="UP000004671"/>
    </source>
</evidence>
<keyword evidence="2 8" id="KW-0963">Cytoplasm</keyword>
<keyword evidence="6 8" id="KW-0067">ATP-binding</keyword>
<dbReference type="SMART" id="SM00977">
    <property type="entry name" value="TilS_C"/>
    <property type="match status" value="1"/>
</dbReference>
<dbReference type="EMBL" id="CM001402">
    <property type="protein sequence ID" value="EHO40989.1"/>
    <property type="molecule type" value="Genomic_DNA"/>
</dbReference>
<proteinExistence type="inferred from homology"/>
<evidence type="ECO:0000313" key="10">
    <source>
        <dbReference type="EMBL" id="EHO40989.1"/>
    </source>
</evidence>
<dbReference type="GO" id="GO:0006400">
    <property type="term" value="P:tRNA modification"/>
    <property type="evidence" value="ECO:0007669"/>
    <property type="project" value="UniProtKB-UniRule"/>
</dbReference>
<dbReference type="EC" id="6.3.4.19" evidence="8"/>
<dbReference type="InterPro" id="IPR012094">
    <property type="entry name" value="tRNA_Ile_lys_synt"/>
</dbReference>
<dbReference type="eggNOG" id="COG0037">
    <property type="taxonomic scope" value="Bacteria"/>
</dbReference>
<feature type="binding site" evidence="8">
    <location>
        <begin position="26"/>
        <end position="31"/>
    </location>
    <ligand>
        <name>ATP</name>
        <dbReference type="ChEBI" id="CHEBI:30616"/>
    </ligand>
</feature>
<evidence type="ECO:0000256" key="6">
    <source>
        <dbReference type="ARBA" id="ARBA00022840"/>
    </source>
</evidence>
<evidence type="ECO:0000259" key="9">
    <source>
        <dbReference type="SMART" id="SM00977"/>
    </source>
</evidence>
<dbReference type="GO" id="GO:0032267">
    <property type="term" value="F:tRNA(Ile)-lysidine synthase activity"/>
    <property type="evidence" value="ECO:0007669"/>
    <property type="project" value="UniProtKB-EC"/>
</dbReference>
<dbReference type="Pfam" id="PF11734">
    <property type="entry name" value="TilS_C"/>
    <property type="match status" value="1"/>
</dbReference>
<dbReference type="InParanoid" id="H1XNZ7"/>
<dbReference type="HOGENOM" id="CLU_018869_0_1_0"/>
<evidence type="ECO:0000256" key="3">
    <source>
        <dbReference type="ARBA" id="ARBA00022598"/>
    </source>
</evidence>
<dbReference type="HAMAP" id="MF_01161">
    <property type="entry name" value="tRNA_Ile_lys_synt"/>
    <property type="match status" value="1"/>
</dbReference>
<dbReference type="InterPro" id="IPR012796">
    <property type="entry name" value="Lysidine-tRNA-synth_C"/>
</dbReference>
<evidence type="ECO:0000256" key="8">
    <source>
        <dbReference type="HAMAP-Rule" id="MF_01161"/>
    </source>
</evidence>
<dbReference type="NCBIfam" id="TIGR02432">
    <property type="entry name" value="lysidine_TilS_N"/>
    <property type="match status" value="1"/>
</dbReference>
<dbReference type="SUPFAM" id="SSF56037">
    <property type="entry name" value="PheT/TilS domain"/>
    <property type="match status" value="1"/>
</dbReference>
<comment type="domain">
    <text evidence="8">The N-terminal region contains the highly conserved SGGXDS motif, predicted to be a P-loop motif involved in ATP binding.</text>
</comment>
<feature type="domain" description="Lysidine-tRNA(Ile) synthetase C-terminal" evidence="9">
    <location>
        <begin position="372"/>
        <end position="444"/>
    </location>
</feature>
<dbReference type="SUPFAM" id="SSF52402">
    <property type="entry name" value="Adenine nucleotide alpha hydrolases-like"/>
    <property type="match status" value="1"/>
</dbReference>
<dbReference type="NCBIfam" id="TIGR02433">
    <property type="entry name" value="lysidine_TilS_C"/>
    <property type="match status" value="1"/>
</dbReference>
<dbReference type="PaxDb" id="880073-Calab_1366"/>
<evidence type="ECO:0000256" key="7">
    <source>
        <dbReference type="ARBA" id="ARBA00048539"/>
    </source>
</evidence>
<name>H1XNZ7_CALAY</name>
<dbReference type="CDD" id="cd01992">
    <property type="entry name" value="TilS_N"/>
    <property type="match status" value="1"/>
</dbReference>
<reference evidence="10 11" key="1">
    <citation type="submission" date="2011-09" db="EMBL/GenBank/DDBJ databases">
        <title>The permanent draft genome of Caldithrix abyssi DSM 13497.</title>
        <authorList>
            <consortium name="US DOE Joint Genome Institute (JGI-PGF)"/>
            <person name="Lucas S."/>
            <person name="Han J."/>
            <person name="Lapidus A."/>
            <person name="Bruce D."/>
            <person name="Goodwin L."/>
            <person name="Pitluck S."/>
            <person name="Peters L."/>
            <person name="Kyrpides N."/>
            <person name="Mavromatis K."/>
            <person name="Ivanova N."/>
            <person name="Mikhailova N."/>
            <person name="Chertkov O."/>
            <person name="Detter J.C."/>
            <person name="Tapia R."/>
            <person name="Han C."/>
            <person name="Land M."/>
            <person name="Hauser L."/>
            <person name="Markowitz V."/>
            <person name="Cheng J.-F."/>
            <person name="Hugenholtz P."/>
            <person name="Woyke T."/>
            <person name="Wu D."/>
            <person name="Spring S."/>
            <person name="Brambilla E."/>
            <person name="Klenk H.-P."/>
            <person name="Eisen J.A."/>
        </authorList>
    </citation>
    <scope>NUCLEOTIDE SEQUENCE [LARGE SCALE GENOMIC DNA]</scope>
    <source>
        <strain evidence="10 11">DSM 13497</strain>
    </source>
</reference>
<dbReference type="Pfam" id="PF01171">
    <property type="entry name" value="ATP_bind_3"/>
    <property type="match status" value="1"/>
</dbReference>
<sequence length="458" mass="53163">MIKRFKSFCLTNRLISPHDLIVVALSGGMDSMALLHAFLAIRQEFDLQIHALHVNHGIRGAEAERDEQMVRAHCQALSVPLIVRRIESLKKMDEQTLRNARYREFEAVLKDFPGAKLATAHTLDDNVETFLMRLAKGSSLKGLGGIPARRGLYIRPFLFLTRREVEAFVEENQIPFVKDSTNADVRYLRNRIRLRLMPAFMDVFGEAVLPSIAKSVEQLAEYYRLFEAESKKRFERLVKKEGASLLIDKADFNGLHPLYRRQILTYCVSAYYPLNYNLSERKAAVLETFARTAQTGARFSVIGDLILIKERKRLRFTREPERTKTVLELNKNGSVTFGEWEITIQEVEKRAIEFEDRASVEYICGDNLRFPLSVRRWQKGDRFYPLGLGKSKKLKDFFVDAKIDRFQKHNIPILLNGEEIVWLCGLRLDHRYRVTESCRSVFKLEIKKMENVLNEKNI</sequence>
<evidence type="ECO:0000256" key="1">
    <source>
        <dbReference type="ARBA" id="ARBA00004496"/>
    </source>
</evidence>
<gene>
    <name evidence="8" type="primary">tilS</name>
    <name evidence="10" type="ORF">Calab_1366</name>
</gene>
<comment type="similarity">
    <text evidence="8">Belongs to the tRNA(Ile)-lysidine synthase family.</text>
</comment>
<accession>H1XNZ7</accession>
<dbReference type="AlphaFoldDB" id="H1XNZ7"/>